<dbReference type="SUPFAM" id="SSF49899">
    <property type="entry name" value="Concanavalin A-like lectins/glucanases"/>
    <property type="match status" value="1"/>
</dbReference>
<feature type="chain" id="PRO_5022099285" evidence="2">
    <location>
        <begin position="28"/>
        <end position="257"/>
    </location>
</feature>
<dbReference type="RefSeq" id="WP_145907068.1">
    <property type="nucleotide sequence ID" value="NZ_BAAAMZ010000048.1"/>
</dbReference>
<dbReference type="OrthoDB" id="2630173at2"/>
<dbReference type="InterPro" id="IPR038656">
    <property type="entry name" value="Peptidase_G1_sf"/>
</dbReference>
<evidence type="ECO:0000313" key="3">
    <source>
        <dbReference type="EMBL" id="TWG01061.1"/>
    </source>
</evidence>
<name>A0A561UNX8_9ACTN</name>
<evidence type="ECO:0000256" key="2">
    <source>
        <dbReference type="SAM" id="SignalP"/>
    </source>
</evidence>
<proteinExistence type="predicted"/>
<sequence length="257" mass="26588">MPAARRVLALTAGLTALLSASAAPALAAPTIRQLPHHAPVVLTSPHTTGPHGGVLNSTSSNWAGYSATGGKYTSVSASWIQPTATCTETNTWSSFWVGLDGDGSDSVEQTGTEADCSGGSPVYSSWYEMYPAYPVNYSDPVAPGDHFSASVTEALGRFTLKITDETQGWSHTVRKTSRSAKLASAEVIAEAPSNLAGPLPLTDFGTVAFTGATANGKPLGSFKPDGITMAKKDGTVLASISPLSANGEDFTSTWHHS</sequence>
<protein>
    <submittedName>
        <fullName evidence="3">Peptidase A4-like protein</fullName>
    </submittedName>
</protein>
<gene>
    <name evidence="3" type="ORF">FHX73_114943</name>
</gene>
<evidence type="ECO:0000256" key="1">
    <source>
        <dbReference type="PIRSR" id="PIRSR600250-50"/>
    </source>
</evidence>
<dbReference type="AlphaFoldDB" id="A0A561UNX8"/>
<dbReference type="Pfam" id="PF01828">
    <property type="entry name" value="Peptidase_A4"/>
    <property type="match status" value="1"/>
</dbReference>
<organism evidence="3 4">
    <name type="scientific">Kitasatospora viridis</name>
    <dbReference type="NCBI Taxonomy" id="281105"/>
    <lineage>
        <taxon>Bacteria</taxon>
        <taxon>Bacillati</taxon>
        <taxon>Actinomycetota</taxon>
        <taxon>Actinomycetes</taxon>
        <taxon>Kitasatosporales</taxon>
        <taxon>Streptomycetaceae</taxon>
        <taxon>Kitasatospora</taxon>
    </lineage>
</organism>
<dbReference type="Proteomes" id="UP000317940">
    <property type="component" value="Unassembled WGS sequence"/>
</dbReference>
<reference evidence="3 4" key="1">
    <citation type="submission" date="2019-06" db="EMBL/GenBank/DDBJ databases">
        <title>Sequencing the genomes of 1000 actinobacteria strains.</title>
        <authorList>
            <person name="Klenk H.-P."/>
        </authorList>
    </citation>
    <scope>NUCLEOTIDE SEQUENCE [LARGE SCALE GENOMIC DNA]</scope>
    <source>
        <strain evidence="3 4">DSM 44826</strain>
    </source>
</reference>
<evidence type="ECO:0000313" key="4">
    <source>
        <dbReference type="Proteomes" id="UP000317940"/>
    </source>
</evidence>
<dbReference type="PANTHER" id="PTHR37536">
    <property type="entry name" value="PUTATIVE (AFU_ORTHOLOGUE AFUA_3G02970)-RELATED"/>
    <property type="match status" value="1"/>
</dbReference>
<accession>A0A561UNX8</accession>
<comment type="caution">
    <text evidence="3">The sequence shown here is derived from an EMBL/GenBank/DDBJ whole genome shotgun (WGS) entry which is preliminary data.</text>
</comment>
<dbReference type="PANTHER" id="PTHR37536:SF1">
    <property type="entry name" value="ASPERGILLOPEPSIN, PUTAITVE (AFU_ORTHOLOGUE AFUA_7G01200)"/>
    <property type="match status" value="1"/>
</dbReference>
<keyword evidence="2" id="KW-0732">Signal</keyword>
<feature type="signal peptide" evidence="2">
    <location>
        <begin position="1"/>
        <end position="27"/>
    </location>
</feature>
<keyword evidence="4" id="KW-1185">Reference proteome</keyword>
<dbReference type="Gene3D" id="2.60.120.700">
    <property type="entry name" value="Peptidase G1"/>
    <property type="match status" value="1"/>
</dbReference>
<dbReference type="InterPro" id="IPR000250">
    <property type="entry name" value="Peptidase_G1"/>
</dbReference>
<dbReference type="GO" id="GO:0006508">
    <property type="term" value="P:proteolysis"/>
    <property type="evidence" value="ECO:0007669"/>
    <property type="project" value="InterPro"/>
</dbReference>
<dbReference type="CDD" id="cd13426">
    <property type="entry name" value="Peptidase_G1"/>
    <property type="match status" value="1"/>
</dbReference>
<feature type="active site" description="Proton acceptor" evidence="1">
    <location>
        <position position="190"/>
    </location>
</feature>
<dbReference type="EMBL" id="VIWT01000001">
    <property type="protein sequence ID" value="TWG01061.1"/>
    <property type="molecule type" value="Genomic_DNA"/>
</dbReference>
<dbReference type="GO" id="GO:0070007">
    <property type="term" value="F:glutamic-type endopeptidase activity"/>
    <property type="evidence" value="ECO:0007669"/>
    <property type="project" value="InterPro"/>
</dbReference>
<dbReference type="InterPro" id="IPR013320">
    <property type="entry name" value="ConA-like_dom_sf"/>
</dbReference>